<dbReference type="Pfam" id="PF13410">
    <property type="entry name" value="GST_C_2"/>
    <property type="match status" value="1"/>
</dbReference>
<dbReference type="PANTHER" id="PTHR43968:SF6">
    <property type="entry name" value="GLUTATHIONE S-TRANSFERASE OMEGA"/>
    <property type="match status" value="1"/>
</dbReference>
<evidence type="ECO:0000259" key="1">
    <source>
        <dbReference type="PROSITE" id="PS50404"/>
    </source>
</evidence>
<dbReference type="Gene3D" id="1.20.1050.10">
    <property type="match status" value="1"/>
</dbReference>
<protein>
    <submittedName>
        <fullName evidence="2">Glutathione S-transferase</fullName>
    </submittedName>
</protein>
<name>A0ABT6XAS8_9BURK</name>
<dbReference type="PANTHER" id="PTHR43968">
    <property type="match status" value="1"/>
</dbReference>
<keyword evidence="3" id="KW-1185">Reference proteome</keyword>
<dbReference type="EMBL" id="JASGBH010000017">
    <property type="protein sequence ID" value="MDI9235243.1"/>
    <property type="molecule type" value="Genomic_DNA"/>
</dbReference>
<dbReference type="CDD" id="cd03196">
    <property type="entry name" value="GST_C_5"/>
    <property type="match status" value="1"/>
</dbReference>
<dbReference type="Proteomes" id="UP001431902">
    <property type="component" value="Unassembled WGS sequence"/>
</dbReference>
<dbReference type="InterPro" id="IPR036282">
    <property type="entry name" value="Glutathione-S-Trfase_C_sf"/>
</dbReference>
<comment type="caution">
    <text evidence="2">The sequence shown here is derived from an EMBL/GenBank/DDBJ whole genome shotgun (WGS) entry which is preliminary data.</text>
</comment>
<dbReference type="Gene3D" id="3.40.30.10">
    <property type="entry name" value="Glutaredoxin"/>
    <property type="match status" value="1"/>
</dbReference>
<evidence type="ECO:0000313" key="3">
    <source>
        <dbReference type="Proteomes" id="UP001431902"/>
    </source>
</evidence>
<dbReference type="InterPro" id="IPR036249">
    <property type="entry name" value="Thioredoxin-like_sf"/>
</dbReference>
<dbReference type="SUPFAM" id="SSF52833">
    <property type="entry name" value="Thioredoxin-like"/>
    <property type="match status" value="1"/>
</dbReference>
<feature type="domain" description="GST N-terminal" evidence="1">
    <location>
        <begin position="2"/>
        <end position="82"/>
    </location>
</feature>
<sequence>MPTPILYSFRRCPYAMRARLALQVSGVAYEHREVVLKSKPASMLALSPKGTVPVLWLPDEARVIDQSLDIMLWALAQNDPMHWLPQGDALAQALQDIAFNDGPFKQQLDRYKYPQRSGLASGVADRDLGAQWLAQLDARLQEQAFLSGAHWGLTDAALAPFVRQFAHTDPAWFAAQAWPRLIDWLAAFEGSEAYTQIMAKHPAWQDPVA</sequence>
<organism evidence="2 3">
    <name type="scientific">Limnohabitans lacus</name>
    <dbReference type="NCBI Taxonomy" id="3045173"/>
    <lineage>
        <taxon>Bacteria</taxon>
        <taxon>Pseudomonadati</taxon>
        <taxon>Pseudomonadota</taxon>
        <taxon>Betaproteobacteria</taxon>
        <taxon>Burkholderiales</taxon>
        <taxon>Comamonadaceae</taxon>
        <taxon>Limnohabitans</taxon>
    </lineage>
</organism>
<gene>
    <name evidence="2" type="ORF">QLQ16_15505</name>
</gene>
<accession>A0ABT6XAS8</accession>
<dbReference type="InterPro" id="IPR050983">
    <property type="entry name" value="GST_Omega/HSP26"/>
</dbReference>
<dbReference type="InterPro" id="IPR004045">
    <property type="entry name" value="Glutathione_S-Trfase_N"/>
</dbReference>
<evidence type="ECO:0000313" key="2">
    <source>
        <dbReference type="EMBL" id="MDI9235243.1"/>
    </source>
</evidence>
<dbReference type="Pfam" id="PF13417">
    <property type="entry name" value="GST_N_3"/>
    <property type="match status" value="1"/>
</dbReference>
<reference evidence="2" key="1">
    <citation type="submission" date="2023-05" db="EMBL/GenBank/DDBJ databases">
        <title>Limnohabitans sp. strain HM2-2 Genome sequencing and assembly.</title>
        <authorList>
            <person name="Jung Y."/>
        </authorList>
    </citation>
    <scope>NUCLEOTIDE SEQUENCE</scope>
    <source>
        <strain evidence="2">HM2-2</strain>
    </source>
</reference>
<dbReference type="SUPFAM" id="SSF47616">
    <property type="entry name" value="GST C-terminal domain-like"/>
    <property type="match status" value="1"/>
</dbReference>
<dbReference type="PROSITE" id="PS50404">
    <property type="entry name" value="GST_NTER"/>
    <property type="match status" value="1"/>
</dbReference>
<proteinExistence type="predicted"/>